<evidence type="ECO:0000313" key="3">
    <source>
        <dbReference type="EMBL" id="KAK9845144.1"/>
    </source>
</evidence>
<dbReference type="AlphaFoldDB" id="A0AAW1SFR3"/>
<feature type="domain" description="Pyridoxamine 5'-phosphate oxidase Alr4036 family FMN-binding" evidence="2">
    <location>
        <begin position="4"/>
        <end position="79"/>
    </location>
</feature>
<dbReference type="InterPro" id="IPR012349">
    <property type="entry name" value="Split_barrel_FMN-bd"/>
</dbReference>
<dbReference type="EMBL" id="JALJOV010001642">
    <property type="protein sequence ID" value="KAK9845144.1"/>
    <property type="molecule type" value="Genomic_DNA"/>
</dbReference>
<dbReference type="PANTHER" id="PTHR28243">
    <property type="entry name" value="AGL049CP"/>
    <property type="match status" value="1"/>
</dbReference>
<evidence type="ECO:0000259" key="2">
    <source>
        <dbReference type="Pfam" id="PF12766"/>
    </source>
</evidence>
<keyword evidence="4" id="KW-1185">Reference proteome</keyword>
<gene>
    <name evidence="3" type="ORF">WJX84_004207</name>
</gene>
<dbReference type="SUPFAM" id="SSF50475">
    <property type="entry name" value="FMN-binding split barrel"/>
    <property type="match status" value="1"/>
</dbReference>
<organism evidence="3 4">
    <name type="scientific">Apatococcus fuscideae</name>
    <dbReference type="NCBI Taxonomy" id="2026836"/>
    <lineage>
        <taxon>Eukaryota</taxon>
        <taxon>Viridiplantae</taxon>
        <taxon>Chlorophyta</taxon>
        <taxon>core chlorophytes</taxon>
        <taxon>Trebouxiophyceae</taxon>
        <taxon>Chlorellales</taxon>
        <taxon>Chlorellaceae</taxon>
        <taxon>Apatococcus</taxon>
    </lineage>
</organism>
<dbReference type="PANTHER" id="PTHR28243:SF1">
    <property type="entry name" value="PYRIDOXAMINE 5'-PHOSPHATE OXIDASE ALR4036 FAMILY FMN-BINDING DOMAIN-CONTAINING PROTEIN"/>
    <property type="match status" value="1"/>
</dbReference>
<proteinExistence type="predicted"/>
<dbReference type="Proteomes" id="UP001485043">
    <property type="component" value="Unassembled WGS sequence"/>
</dbReference>
<dbReference type="GO" id="GO:0010181">
    <property type="term" value="F:FMN binding"/>
    <property type="evidence" value="ECO:0007669"/>
    <property type="project" value="InterPro"/>
</dbReference>
<evidence type="ECO:0000313" key="4">
    <source>
        <dbReference type="Proteomes" id="UP001485043"/>
    </source>
</evidence>
<feature type="region of interest" description="Disordered" evidence="1">
    <location>
        <begin position="161"/>
        <end position="183"/>
    </location>
</feature>
<feature type="compositionally biased region" description="Pro residues" evidence="1">
    <location>
        <begin position="110"/>
        <end position="119"/>
    </location>
</feature>
<dbReference type="Gene3D" id="2.30.110.10">
    <property type="entry name" value="Electron Transport, Fmn-binding Protein, Chain A"/>
    <property type="match status" value="1"/>
</dbReference>
<comment type="caution">
    <text evidence="3">The sequence shown here is derived from an EMBL/GenBank/DDBJ whole genome shotgun (WGS) entry which is preliminary data.</text>
</comment>
<name>A0AAW1SFR3_9CHLO</name>
<evidence type="ECO:0000256" key="1">
    <source>
        <dbReference type="SAM" id="MobiDB-lite"/>
    </source>
</evidence>
<accession>A0AAW1SFR3</accession>
<dbReference type="Pfam" id="PF12766">
    <property type="entry name" value="Pyridox_oxase_2"/>
    <property type="match status" value="1"/>
</dbReference>
<sequence length="183" mass="20481">MKRPPPSHHLLATLREDGRPANRSVAFLGFHGDTACVLFQTDSRSPKAAEIRRHPWVEACMHLPDTQEQFRLHGTASLHGADTPDELLRKERCKAWAGLPFDIREWFSGPPPSQIPKSPPEAFRHPVPGPHDPPTESFVLGLLRLSSVDYLNFEHGRRQHYSSAAGTDWQSKEVRSGKGAILS</sequence>
<reference evidence="3 4" key="1">
    <citation type="journal article" date="2024" name="Nat. Commun.">
        <title>Phylogenomics reveals the evolutionary origins of lichenization in chlorophyte algae.</title>
        <authorList>
            <person name="Puginier C."/>
            <person name="Libourel C."/>
            <person name="Otte J."/>
            <person name="Skaloud P."/>
            <person name="Haon M."/>
            <person name="Grisel S."/>
            <person name="Petersen M."/>
            <person name="Berrin J.G."/>
            <person name="Delaux P.M."/>
            <person name="Dal Grande F."/>
            <person name="Keller J."/>
        </authorList>
    </citation>
    <scope>NUCLEOTIDE SEQUENCE [LARGE SCALE GENOMIC DNA]</scope>
    <source>
        <strain evidence="3 4">SAG 2523</strain>
    </source>
</reference>
<feature type="region of interest" description="Disordered" evidence="1">
    <location>
        <begin position="110"/>
        <end position="130"/>
    </location>
</feature>
<dbReference type="InterPro" id="IPR024624">
    <property type="entry name" value="Pyridox_Oxase_Alr4036_FMN-bd"/>
</dbReference>
<protein>
    <recommendedName>
        <fullName evidence="2">Pyridoxamine 5'-phosphate oxidase Alr4036 family FMN-binding domain-containing protein</fullName>
    </recommendedName>
</protein>